<dbReference type="OrthoDB" id="2126698at2759"/>
<dbReference type="InterPro" id="IPR002528">
    <property type="entry name" value="MATE_fam"/>
</dbReference>
<evidence type="ECO:0000256" key="1">
    <source>
        <dbReference type="ARBA" id="ARBA00010199"/>
    </source>
</evidence>
<keyword evidence="4" id="KW-1185">Reference proteome</keyword>
<proteinExistence type="inferred from homology"/>
<keyword evidence="2" id="KW-0472">Membrane</keyword>
<feature type="transmembrane region" description="Helical" evidence="2">
    <location>
        <begin position="299"/>
        <end position="319"/>
    </location>
</feature>
<organism evidence="3 4">
    <name type="scientific">Metschnikowia bicuspidata</name>
    <dbReference type="NCBI Taxonomy" id="27322"/>
    <lineage>
        <taxon>Eukaryota</taxon>
        <taxon>Fungi</taxon>
        <taxon>Dikarya</taxon>
        <taxon>Ascomycota</taxon>
        <taxon>Saccharomycotina</taxon>
        <taxon>Pichiomycetes</taxon>
        <taxon>Metschnikowiaceae</taxon>
        <taxon>Metschnikowia</taxon>
    </lineage>
</organism>
<evidence type="ECO:0008006" key="5">
    <source>
        <dbReference type="Google" id="ProtNLM"/>
    </source>
</evidence>
<feature type="transmembrane region" description="Helical" evidence="2">
    <location>
        <begin position="223"/>
        <end position="246"/>
    </location>
</feature>
<gene>
    <name evidence="3" type="ORF">METBISCDRAFT_26999</name>
</gene>
<dbReference type="GO" id="GO:0015297">
    <property type="term" value="F:antiporter activity"/>
    <property type="evidence" value="ECO:0007669"/>
    <property type="project" value="InterPro"/>
</dbReference>
<dbReference type="PANTHER" id="PTHR11206">
    <property type="entry name" value="MULTIDRUG RESISTANCE PROTEIN"/>
    <property type="match status" value="1"/>
</dbReference>
<dbReference type="GO" id="GO:0016020">
    <property type="term" value="C:membrane"/>
    <property type="evidence" value="ECO:0007669"/>
    <property type="project" value="InterPro"/>
</dbReference>
<dbReference type="Proteomes" id="UP000268321">
    <property type="component" value="Unassembled WGS sequence"/>
</dbReference>
<keyword evidence="2" id="KW-1133">Transmembrane helix</keyword>
<dbReference type="AlphaFoldDB" id="A0A4P9ZDE1"/>
<feature type="transmembrane region" description="Helical" evidence="2">
    <location>
        <begin position="145"/>
        <end position="178"/>
    </location>
</feature>
<dbReference type="EMBL" id="ML004449">
    <property type="protein sequence ID" value="RKP30954.1"/>
    <property type="molecule type" value="Genomic_DNA"/>
</dbReference>
<dbReference type="GO" id="GO:0042910">
    <property type="term" value="F:xenobiotic transmembrane transporter activity"/>
    <property type="evidence" value="ECO:0007669"/>
    <property type="project" value="InterPro"/>
</dbReference>
<accession>A0A4P9ZDE1</accession>
<dbReference type="Pfam" id="PF01554">
    <property type="entry name" value="MatE"/>
    <property type="match status" value="2"/>
</dbReference>
<protein>
    <recommendedName>
        <fullName evidence="5">MATE efflux family protein</fullName>
    </recommendedName>
</protein>
<reference evidence="4" key="1">
    <citation type="journal article" date="2018" name="Nat. Microbiol.">
        <title>Leveraging single-cell genomics to expand the fungal tree of life.</title>
        <authorList>
            <person name="Ahrendt S.R."/>
            <person name="Quandt C.A."/>
            <person name="Ciobanu D."/>
            <person name="Clum A."/>
            <person name="Salamov A."/>
            <person name="Andreopoulos B."/>
            <person name="Cheng J.F."/>
            <person name="Woyke T."/>
            <person name="Pelin A."/>
            <person name="Henrissat B."/>
            <person name="Reynolds N.K."/>
            <person name="Benny G.L."/>
            <person name="Smith M.E."/>
            <person name="James T.Y."/>
            <person name="Grigoriev I.V."/>
        </authorList>
    </citation>
    <scope>NUCLEOTIDE SEQUENCE [LARGE SCALE GENOMIC DNA]</scope>
    <source>
        <strain evidence="4">Baker2002</strain>
    </source>
</reference>
<feature type="transmembrane region" description="Helical" evidence="2">
    <location>
        <begin position="33"/>
        <end position="58"/>
    </location>
</feature>
<evidence type="ECO:0000256" key="2">
    <source>
        <dbReference type="SAM" id="Phobius"/>
    </source>
</evidence>
<keyword evidence="2" id="KW-0812">Transmembrane</keyword>
<comment type="similarity">
    <text evidence="1">Belongs to the multi antimicrobial extrusion (MATE) (TC 2.A.66.1) family.</text>
</comment>
<evidence type="ECO:0000313" key="3">
    <source>
        <dbReference type="EMBL" id="RKP30954.1"/>
    </source>
</evidence>
<feature type="transmembrane region" description="Helical" evidence="2">
    <location>
        <begin position="112"/>
        <end position="133"/>
    </location>
</feature>
<feature type="transmembrane region" description="Helical" evidence="2">
    <location>
        <begin position="65"/>
        <end position="85"/>
    </location>
</feature>
<feature type="transmembrane region" description="Helical" evidence="2">
    <location>
        <begin position="325"/>
        <end position="347"/>
    </location>
</feature>
<name>A0A4P9ZDE1_9ASCO</name>
<evidence type="ECO:0000313" key="4">
    <source>
        <dbReference type="Proteomes" id="UP000268321"/>
    </source>
</evidence>
<sequence>MRVQDALLTGENYRACDPAPNPQSPALKDELVFVSRCAALLVLTFVLQYLFSCLSVYACGKLGPLELAAASLALCSFKITGLPIYQGMATSLDLLCSQTYGAARVHMVDTQLAAATQQFLCGLVLCAPAIVFFETGKRFLQVQNLLRAGTYVLSASVPVSYALNWLLMLLLALFGVVMVEAEYLGFQVLTIPAALFGTNALAAQSIASNYTRRPLLGKSDASAVCVAMHVSYIFAAAIAGVNFAVVFCGRNFLVTLFTHDADVHRLARKVVSFVAANQLADCFSVLHTGVLRGQGGQRLGLYLNLLAYYAVAVPLALFLPFCADLGLVGLMLGLTFGVVVLASAELMDIVNSDSKYILRVAEVRHNP</sequence>